<dbReference type="KEGG" id="pcm:AY601_1716"/>
<dbReference type="InterPro" id="IPR050135">
    <property type="entry name" value="dGTPase-like"/>
</dbReference>
<dbReference type="PANTHER" id="PTHR11373:SF41">
    <property type="entry name" value="METAL-DEPENDENT PHOSPHOHYDROLASE"/>
    <property type="match status" value="1"/>
</dbReference>
<dbReference type="Gene3D" id="1.10.3210.10">
    <property type="entry name" value="Hypothetical protein af1432"/>
    <property type="match status" value="1"/>
</dbReference>
<proteinExistence type="predicted"/>
<dbReference type="CDD" id="cd00077">
    <property type="entry name" value="HDc"/>
    <property type="match status" value="1"/>
</dbReference>
<keyword evidence="3" id="KW-1185">Reference proteome</keyword>
<dbReference type="GO" id="GO:0008832">
    <property type="term" value="F:dGTPase activity"/>
    <property type="evidence" value="ECO:0007669"/>
    <property type="project" value="TreeGrafter"/>
</dbReference>
<evidence type="ECO:0000259" key="1">
    <source>
        <dbReference type="PROSITE" id="PS51831"/>
    </source>
</evidence>
<accession>A0A127VBN5</accession>
<gene>
    <name evidence="2" type="ORF">AY601_1716</name>
</gene>
<dbReference type="AlphaFoldDB" id="A0A127VBN5"/>
<dbReference type="Pfam" id="PF01966">
    <property type="entry name" value="HD"/>
    <property type="match status" value="1"/>
</dbReference>
<dbReference type="GO" id="GO:0006203">
    <property type="term" value="P:dGTP catabolic process"/>
    <property type="evidence" value="ECO:0007669"/>
    <property type="project" value="TreeGrafter"/>
</dbReference>
<evidence type="ECO:0000313" key="3">
    <source>
        <dbReference type="Proteomes" id="UP000071561"/>
    </source>
</evidence>
<protein>
    <submittedName>
        <fullName evidence="2">Metal-dependent phosphohydrolase</fullName>
    </submittedName>
</protein>
<dbReference type="PATRIC" id="fig|188932.3.peg.1784"/>
<dbReference type="Proteomes" id="UP000071561">
    <property type="component" value="Chromosome"/>
</dbReference>
<dbReference type="SUPFAM" id="SSF109604">
    <property type="entry name" value="HD-domain/PDEase-like"/>
    <property type="match status" value="1"/>
</dbReference>
<sequence length="292" mass="33331">MNIIADNLYGKFSISPLINELINSRPFERLQRIHQGGGIFLVNPKLTLTRHEHSIGVMLLIKLLGGTEIEQAAGLLHDISHTAFSHVIDYVFEHAGEDYHEEIYHRILNNSEIPEILSKHGYTLSQLTAQDFNILEQPLPNLCADRVDYALRDLFYAGFINKKEVKDFISAISIHEGRIMLTSIAAAKWFKSKFEILNKDYFAKKEHLYANEKLTAIIKQLLSEKAITTADFEKDDTQLLKLIENTVAGKQRIEEIKKLQDFEAYTPGFNLKDRVVDPELYIGGKYARLSAV</sequence>
<evidence type="ECO:0000313" key="2">
    <source>
        <dbReference type="EMBL" id="AMP98629.1"/>
    </source>
</evidence>
<name>A0A127VBN5_9SPHI</name>
<dbReference type="InterPro" id="IPR003607">
    <property type="entry name" value="HD/PDEase_dom"/>
</dbReference>
<dbReference type="EMBL" id="CP014504">
    <property type="protein sequence ID" value="AMP98629.1"/>
    <property type="molecule type" value="Genomic_DNA"/>
</dbReference>
<feature type="domain" description="HD" evidence="1">
    <location>
        <begin position="50"/>
        <end position="150"/>
    </location>
</feature>
<dbReference type="SMART" id="SM00471">
    <property type="entry name" value="HDc"/>
    <property type="match status" value="1"/>
</dbReference>
<dbReference type="PANTHER" id="PTHR11373">
    <property type="entry name" value="DEOXYNUCLEOSIDE TRIPHOSPHATE TRIPHOSPHOHYDROLASE"/>
    <property type="match status" value="1"/>
</dbReference>
<dbReference type="RefSeq" id="WP_198163649.1">
    <property type="nucleotide sequence ID" value="NZ_CP014504.1"/>
</dbReference>
<dbReference type="InterPro" id="IPR006674">
    <property type="entry name" value="HD_domain"/>
</dbReference>
<organism evidence="2 3">
    <name type="scientific">Pedobacter cryoconitis</name>
    <dbReference type="NCBI Taxonomy" id="188932"/>
    <lineage>
        <taxon>Bacteria</taxon>
        <taxon>Pseudomonadati</taxon>
        <taxon>Bacteroidota</taxon>
        <taxon>Sphingobacteriia</taxon>
        <taxon>Sphingobacteriales</taxon>
        <taxon>Sphingobacteriaceae</taxon>
        <taxon>Pedobacter</taxon>
    </lineage>
</organism>
<dbReference type="PROSITE" id="PS51831">
    <property type="entry name" value="HD"/>
    <property type="match status" value="1"/>
</dbReference>
<keyword evidence="2" id="KW-0378">Hydrolase</keyword>
<reference evidence="2 3" key="1">
    <citation type="submission" date="2016-03" db="EMBL/GenBank/DDBJ databases">
        <title>Complete genome sequence of Pedobacter cryoconitis PAMC 27485.</title>
        <authorList>
            <person name="Lee J."/>
            <person name="Kim O.-S."/>
        </authorList>
    </citation>
    <scope>NUCLEOTIDE SEQUENCE [LARGE SCALE GENOMIC DNA]</scope>
    <source>
        <strain evidence="2 3">PAMC 27485</strain>
    </source>
</reference>